<sequence length="114" mass="11943">MASKRTRTPARPATKLRAVGPDERPDPPAEPAPPAAPKSLAEAAADGTYLELLEAQRALLAQSVLHETGQVKMTAHKELRAVAKEIETIKAAATGTATSVAAGEHDEPWDSTAL</sequence>
<protein>
    <submittedName>
        <fullName evidence="1">Uncharacterized protein</fullName>
    </submittedName>
</protein>
<evidence type="ECO:0000313" key="2">
    <source>
        <dbReference type="Proteomes" id="UP000192801"/>
    </source>
</evidence>
<name>A0A1X0CRX1_9MYCO</name>
<organism evidence="1 2">
    <name type="scientific">Mycolicibacterium insubricum</name>
    <dbReference type="NCBI Taxonomy" id="444597"/>
    <lineage>
        <taxon>Bacteria</taxon>
        <taxon>Bacillati</taxon>
        <taxon>Actinomycetota</taxon>
        <taxon>Actinomycetes</taxon>
        <taxon>Mycobacteriales</taxon>
        <taxon>Mycobacteriaceae</taxon>
        <taxon>Mycolicibacterium</taxon>
    </lineage>
</organism>
<dbReference type="AlphaFoldDB" id="A0A1X0CRX1"/>
<proteinExistence type="predicted"/>
<dbReference type="EMBL" id="MVHS01000087">
    <property type="protein sequence ID" value="ORA62823.1"/>
    <property type="molecule type" value="Genomic_DNA"/>
</dbReference>
<dbReference type="RefSeq" id="WP_083033745.1">
    <property type="nucleotide sequence ID" value="NZ_AP022618.1"/>
</dbReference>
<dbReference type="STRING" id="444597.BST26_20680"/>
<reference evidence="1 2" key="1">
    <citation type="submission" date="2016-12" db="EMBL/GenBank/DDBJ databases">
        <title>The new phylogeny of genus Mycobacterium.</title>
        <authorList>
            <person name="Tortoli E."/>
            <person name="Trovato A."/>
            <person name="Cirillo D.M."/>
        </authorList>
    </citation>
    <scope>NUCLEOTIDE SEQUENCE [LARGE SCALE GENOMIC DNA]</scope>
    <source>
        <strain evidence="1 2">DSM 45130</strain>
    </source>
</reference>
<keyword evidence="2" id="KW-1185">Reference proteome</keyword>
<comment type="caution">
    <text evidence="1">The sequence shown here is derived from an EMBL/GenBank/DDBJ whole genome shotgun (WGS) entry which is preliminary data.</text>
</comment>
<dbReference type="Proteomes" id="UP000192801">
    <property type="component" value="Unassembled WGS sequence"/>
</dbReference>
<accession>A0A1X0CRX1</accession>
<evidence type="ECO:0000313" key="1">
    <source>
        <dbReference type="EMBL" id="ORA62823.1"/>
    </source>
</evidence>
<gene>
    <name evidence="1" type="ORF">BST26_20680</name>
</gene>